<dbReference type="InterPro" id="IPR012341">
    <property type="entry name" value="6hp_glycosidase-like_sf"/>
</dbReference>
<comment type="caution">
    <text evidence="3">The sequence shown here is derived from an EMBL/GenBank/DDBJ whole genome shotgun (WGS) entry which is preliminary data.</text>
</comment>
<organism evidence="3 5">
    <name type="scientific">Solemya velum gill symbiont</name>
    <dbReference type="NCBI Taxonomy" id="2340"/>
    <lineage>
        <taxon>Bacteria</taxon>
        <taxon>Pseudomonadati</taxon>
        <taxon>Pseudomonadota</taxon>
        <taxon>Gammaproteobacteria</taxon>
        <taxon>sulfur-oxidizing symbionts</taxon>
    </lineage>
</organism>
<keyword evidence="5" id="KW-1185">Reference proteome</keyword>
<evidence type="ECO:0000313" key="4">
    <source>
        <dbReference type="EMBL" id="OOY34761.1"/>
    </source>
</evidence>
<dbReference type="SUPFAM" id="SSF52833">
    <property type="entry name" value="Thioredoxin-like"/>
    <property type="match status" value="1"/>
</dbReference>
<reference evidence="4 6" key="2">
    <citation type="submission" date="2016-11" db="EMBL/GenBank/DDBJ databases">
        <title>Mixed transmission modes and dynamic genome evolution in an obligate animal-bacterial symbiosis.</title>
        <authorList>
            <person name="Russell S.L."/>
            <person name="Corbett-Detig R.B."/>
            <person name="Cavanaugh C.M."/>
        </authorList>
    </citation>
    <scope>NUCLEOTIDE SEQUENCE [LARGE SCALE GENOMIC DNA]</scope>
    <source>
        <strain evidence="4">MA-KB16</strain>
    </source>
</reference>
<dbReference type="Pfam" id="PF03190">
    <property type="entry name" value="Thioredox_DsbH"/>
    <property type="match status" value="1"/>
</dbReference>
<feature type="signal peptide" evidence="1">
    <location>
        <begin position="1"/>
        <end position="22"/>
    </location>
</feature>
<feature type="domain" description="Spermatogenesis-associated protein 20-like TRX" evidence="2">
    <location>
        <begin position="23"/>
        <end position="177"/>
    </location>
</feature>
<feature type="chain" id="PRO_5010611193" description="Spermatogenesis-associated protein 20-like TRX domain-containing protein" evidence="1">
    <location>
        <begin position="23"/>
        <end position="599"/>
    </location>
</feature>
<sequence>MKYKIVITIAASLLLLSSALQANQLKGHSSPYLALHGDDPIDWHPWGQQALDAARKSNKPLFISSGYFSCHWCHVMHRESFVNDEVAKLINSLFIPVKIDRELEPALDSYLINFVERTRGAGGWPLHVIMTPEGYPVTGFTYAPRKQLMTALTRIDARWQQESLQLKKLAREAYEQMYLAGEEQPAGDITVKSVETRFIHDAMSLANELQGGFGQQNQFPMAPQLTALLTVNTTRKDTHLAEFLELTLDQMVQQGLRDHLAGGFFRYTIDPAWKIPHYEKMLYTQAQMVRLYLLAAKRLERPDYIQIATETADFVLKSMRGRSGGYISSLSAVDQHDVEGGSYLWSADKLSTLLNEDEKKFAAQRWGLETAGSDEQLPTELLTIEAVASQLEIGEDEALRLQERVRQRLLGERRRNSPPEDNKQLTAWNGLMLSAFSELGLLTGERRYSNAAVSLARWLLRSWDGENLSRSMDGSTPVGSAALADYAYVAEGLKKAWKLSNINEFSEKSDKIAEVAWSRYFDSAGWHASDAMLIPAPGGAGALQGAPMPSPAAVLISLGGNDKSLQRAYSRQLTAIANEPFWYPGHLLAARQFTTEAKP</sequence>
<dbReference type="PATRIC" id="fig|2340.3.peg.1373"/>
<dbReference type="STRING" id="2340.JV46_02680"/>
<dbReference type="GeneID" id="86990792"/>
<dbReference type="RefSeq" id="WP_052132133.1">
    <property type="nucleotide sequence ID" value="NZ_JRAA01000002.1"/>
</dbReference>
<dbReference type="Gene3D" id="1.50.10.10">
    <property type="match status" value="1"/>
</dbReference>
<dbReference type="Gene3D" id="3.40.30.10">
    <property type="entry name" value="Glutaredoxin"/>
    <property type="match status" value="1"/>
</dbReference>
<dbReference type="PANTHER" id="PTHR42899">
    <property type="entry name" value="SPERMATOGENESIS-ASSOCIATED PROTEIN 20"/>
    <property type="match status" value="1"/>
</dbReference>
<dbReference type="Proteomes" id="UP000030856">
    <property type="component" value="Unassembled WGS sequence"/>
</dbReference>
<dbReference type="GO" id="GO:0005975">
    <property type="term" value="P:carbohydrate metabolic process"/>
    <property type="evidence" value="ECO:0007669"/>
    <property type="project" value="InterPro"/>
</dbReference>
<name>A0A0B0H7V5_SOVGS</name>
<dbReference type="SUPFAM" id="SSF48208">
    <property type="entry name" value="Six-hairpin glycosidases"/>
    <property type="match status" value="1"/>
</dbReference>
<dbReference type="OrthoDB" id="9762614at2"/>
<dbReference type="PANTHER" id="PTHR42899:SF1">
    <property type="entry name" value="SPERMATOGENESIS-ASSOCIATED PROTEIN 20"/>
    <property type="match status" value="1"/>
</dbReference>
<accession>A0A0B0H7V5</accession>
<gene>
    <name evidence="4" type="ORF">BOV88_08330</name>
    <name evidence="3" type="ORF">JV46_02680</name>
</gene>
<dbReference type="InterPro" id="IPR004879">
    <property type="entry name" value="Ssp411-like_TRX"/>
</dbReference>
<dbReference type="InterPro" id="IPR024705">
    <property type="entry name" value="Ssp411"/>
</dbReference>
<evidence type="ECO:0000259" key="2">
    <source>
        <dbReference type="Pfam" id="PF03190"/>
    </source>
</evidence>
<dbReference type="EMBL" id="JRAA01000002">
    <property type="protein sequence ID" value="KHF24737.1"/>
    <property type="molecule type" value="Genomic_DNA"/>
</dbReference>
<dbReference type="AlphaFoldDB" id="A0A0B0H7V5"/>
<evidence type="ECO:0000313" key="5">
    <source>
        <dbReference type="Proteomes" id="UP000030856"/>
    </source>
</evidence>
<protein>
    <recommendedName>
        <fullName evidence="2">Spermatogenesis-associated protein 20-like TRX domain-containing protein</fullName>
    </recommendedName>
</protein>
<dbReference type="Proteomes" id="UP000190962">
    <property type="component" value="Unassembled WGS sequence"/>
</dbReference>
<dbReference type="EMBL" id="MPNX01000011">
    <property type="protein sequence ID" value="OOY34761.1"/>
    <property type="molecule type" value="Genomic_DNA"/>
</dbReference>
<reference evidence="3 5" key="1">
    <citation type="journal article" date="2014" name="BMC Genomics">
        <title>The genome of the intracellular bacterium of the coastal bivalve, Solemya velum: a blueprint for thriving in and out of symbiosis.</title>
        <authorList>
            <person name="Dmytrenko O."/>
            <person name="Russell S.L."/>
            <person name="Loo W.T."/>
            <person name="Fontanez K.M."/>
            <person name="Liao L."/>
            <person name="Roeselers G."/>
            <person name="Sharma R."/>
            <person name="Stewart F.J."/>
            <person name="Newton I.L."/>
            <person name="Woyke T."/>
            <person name="Wu D."/>
            <person name="Lang J.M."/>
            <person name="Eisen J.A."/>
            <person name="Cavanaugh C.M."/>
        </authorList>
    </citation>
    <scope>NUCLEOTIDE SEQUENCE [LARGE SCALE GENOMIC DNA]</scope>
    <source>
        <strain evidence="3 5">WH</strain>
    </source>
</reference>
<dbReference type="InterPro" id="IPR036249">
    <property type="entry name" value="Thioredoxin-like_sf"/>
</dbReference>
<evidence type="ECO:0000313" key="6">
    <source>
        <dbReference type="Proteomes" id="UP000190962"/>
    </source>
</evidence>
<dbReference type="InterPro" id="IPR008928">
    <property type="entry name" value="6-hairpin_glycosidase_sf"/>
</dbReference>
<evidence type="ECO:0000313" key="3">
    <source>
        <dbReference type="EMBL" id="KHF24737.1"/>
    </source>
</evidence>
<evidence type="ECO:0000256" key="1">
    <source>
        <dbReference type="SAM" id="SignalP"/>
    </source>
</evidence>
<dbReference type="eggNOG" id="COG1331">
    <property type="taxonomic scope" value="Bacteria"/>
</dbReference>
<dbReference type="PIRSF" id="PIRSF006402">
    <property type="entry name" value="UCP006402_thioredoxin"/>
    <property type="match status" value="1"/>
</dbReference>
<proteinExistence type="predicted"/>
<keyword evidence="1" id="KW-0732">Signal</keyword>